<reference evidence="7 8" key="1">
    <citation type="submission" date="2019-12" db="EMBL/GenBank/DDBJ databases">
        <title>Acinetobacter haemolyticus comparative genomics.</title>
        <authorList>
            <person name="Castro-Jaimes S."/>
            <person name="Bello-Lopez E."/>
            <person name="Velazquez-Acosta C."/>
            <person name="Volkow-Fernandez P."/>
            <person name="Lozano-Zarain P."/>
            <person name="Castillo Ramirez S."/>
            <person name="Cevallos M.A."/>
        </authorList>
    </citation>
    <scope>NUCLEOTIDE SEQUENCE [LARGE SCALE GENOMIC DNA]</scope>
    <source>
        <strain evidence="7 8">AN10</strain>
    </source>
</reference>
<sequence>MTVINFLILILAGRDIWIEGGKEVVSIWQQQLSIINPSLLVVLLCFLVFWRLKITIIKNYLLFILLTFLIVPIFFGLYSGALLGESVLLEVIVDLKFSLMLIIGIILANNILDNKILELNDLLKIVFIIFCGRHLVDFFYYIIGYGPYFSGIANRVSLDSLKGAVILIAYYSIFKIYEKGRNIFYFIPLLLSSLLLFVYSTRMLWVTFLIGLILLFFIIGGRKRIKFIVTLPILITLFFIIMRMPIFELQYTRLMTVVEGRSSEDMVVNVDYNFLSRIDPVRYAQYINVFYSIKSDISLFFGKGIGGYYENYPLVVPNTLEAAYPAYSYESGKYYKTHDMASHIILKFGVIGLLVYIYLYFLCFKGWFNIVKIYNNSLVKAYFCLLPTVMLQFYWSGKNLIFAGIFLGIGIMGLKLFKDEKSNC</sequence>
<feature type="transmembrane region" description="Helical" evidence="5">
    <location>
        <begin position="205"/>
        <end position="221"/>
    </location>
</feature>
<dbReference type="Pfam" id="PF04932">
    <property type="entry name" value="Wzy_C"/>
    <property type="match status" value="1"/>
</dbReference>
<feature type="transmembrane region" description="Helical" evidence="5">
    <location>
        <begin position="183"/>
        <end position="199"/>
    </location>
</feature>
<evidence type="ECO:0000256" key="1">
    <source>
        <dbReference type="ARBA" id="ARBA00004141"/>
    </source>
</evidence>
<evidence type="ECO:0000256" key="2">
    <source>
        <dbReference type="ARBA" id="ARBA00022692"/>
    </source>
</evidence>
<feature type="domain" description="O-antigen ligase-related" evidence="6">
    <location>
        <begin position="189"/>
        <end position="357"/>
    </location>
</feature>
<evidence type="ECO:0000256" key="3">
    <source>
        <dbReference type="ARBA" id="ARBA00022989"/>
    </source>
</evidence>
<dbReference type="RefSeq" id="WP_161404765.1">
    <property type="nucleotide sequence ID" value="NZ_WTTO01000011.1"/>
</dbReference>
<comment type="subcellular location">
    <subcellularLocation>
        <location evidence="1">Membrane</location>
        <topology evidence="1">Multi-pass membrane protein</topology>
    </subcellularLocation>
</comment>
<protein>
    <recommendedName>
        <fullName evidence="6">O-antigen ligase-related domain-containing protein</fullName>
    </recommendedName>
</protein>
<comment type="caution">
    <text evidence="7">The sequence shown here is derived from an EMBL/GenBank/DDBJ whole genome shotgun (WGS) entry which is preliminary data.</text>
</comment>
<evidence type="ECO:0000256" key="4">
    <source>
        <dbReference type="ARBA" id="ARBA00023136"/>
    </source>
</evidence>
<organism evidence="7 8">
    <name type="scientific">Acinetobacter haemolyticus</name>
    <dbReference type="NCBI Taxonomy" id="29430"/>
    <lineage>
        <taxon>Bacteria</taxon>
        <taxon>Pseudomonadati</taxon>
        <taxon>Pseudomonadota</taxon>
        <taxon>Gammaproteobacteria</taxon>
        <taxon>Moraxellales</taxon>
        <taxon>Moraxellaceae</taxon>
        <taxon>Acinetobacter</taxon>
    </lineage>
</organism>
<dbReference type="InterPro" id="IPR007016">
    <property type="entry name" value="O-antigen_ligase-rel_domated"/>
</dbReference>
<accession>A0AAJ3D9I7</accession>
<feature type="transmembrane region" description="Helical" evidence="5">
    <location>
        <begin position="228"/>
        <end position="246"/>
    </location>
</feature>
<dbReference type="GO" id="GO:0016020">
    <property type="term" value="C:membrane"/>
    <property type="evidence" value="ECO:0007669"/>
    <property type="project" value="UniProtKB-SubCell"/>
</dbReference>
<keyword evidence="3 5" id="KW-1133">Transmembrane helix</keyword>
<evidence type="ECO:0000259" key="6">
    <source>
        <dbReference type="Pfam" id="PF04932"/>
    </source>
</evidence>
<feature type="transmembrane region" description="Helical" evidence="5">
    <location>
        <begin position="87"/>
        <end position="110"/>
    </location>
</feature>
<dbReference type="Proteomes" id="UP000451048">
    <property type="component" value="Unassembled WGS sequence"/>
</dbReference>
<keyword evidence="2 5" id="KW-0812">Transmembrane</keyword>
<feature type="transmembrane region" description="Helical" evidence="5">
    <location>
        <begin position="149"/>
        <end position="171"/>
    </location>
</feature>
<feature type="transmembrane region" description="Helical" evidence="5">
    <location>
        <begin position="59"/>
        <end position="81"/>
    </location>
</feature>
<dbReference type="EMBL" id="WTTO01000011">
    <property type="protein sequence ID" value="NAR73003.1"/>
    <property type="molecule type" value="Genomic_DNA"/>
</dbReference>
<dbReference type="AlphaFoldDB" id="A0AAJ3D9I7"/>
<feature type="transmembrane region" description="Helical" evidence="5">
    <location>
        <begin position="34"/>
        <end position="52"/>
    </location>
</feature>
<evidence type="ECO:0000313" key="7">
    <source>
        <dbReference type="EMBL" id="NAR73003.1"/>
    </source>
</evidence>
<feature type="transmembrane region" description="Helical" evidence="5">
    <location>
        <begin position="373"/>
        <end position="394"/>
    </location>
</feature>
<evidence type="ECO:0000313" key="8">
    <source>
        <dbReference type="Proteomes" id="UP000451048"/>
    </source>
</evidence>
<evidence type="ECO:0000256" key="5">
    <source>
        <dbReference type="SAM" id="Phobius"/>
    </source>
</evidence>
<feature type="transmembrane region" description="Helical" evidence="5">
    <location>
        <begin position="122"/>
        <end position="143"/>
    </location>
</feature>
<feature type="transmembrane region" description="Helical" evidence="5">
    <location>
        <begin position="400"/>
        <end position="417"/>
    </location>
</feature>
<keyword evidence="4 5" id="KW-0472">Membrane</keyword>
<proteinExistence type="predicted"/>
<feature type="transmembrane region" description="Helical" evidence="5">
    <location>
        <begin position="340"/>
        <end position="361"/>
    </location>
</feature>
<name>A0AAJ3D9I7_ACIHA</name>
<gene>
    <name evidence="7" type="ORF">GPS52_05710</name>
</gene>